<feature type="transmembrane region" description="Helical" evidence="1">
    <location>
        <begin position="21"/>
        <end position="44"/>
    </location>
</feature>
<organism evidence="2 3">
    <name type="scientific">Paenibacillus psychroresistens</name>
    <dbReference type="NCBI Taxonomy" id="1778678"/>
    <lineage>
        <taxon>Bacteria</taxon>
        <taxon>Bacillati</taxon>
        <taxon>Bacillota</taxon>
        <taxon>Bacilli</taxon>
        <taxon>Bacillales</taxon>
        <taxon>Paenibacillaceae</taxon>
        <taxon>Paenibacillus</taxon>
    </lineage>
</organism>
<feature type="transmembrane region" description="Helical" evidence="1">
    <location>
        <begin position="111"/>
        <end position="135"/>
    </location>
</feature>
<feature type="transmembrane region" description="Helical" evidence="1">
    <location>
        <begin position="223"/>
        <end position="245"/>
    </location>
</feature>
<keyword evidence="1" id="KW-1133">Transmembrane helix</keyword>
<feature type="transmembrane region" description="Helical" evidence="1">
    <location>
        <begin position="56"/>
        <end position="78"/>
    </location>
</feature>
<dbReference type="Proteomes" id="UP000426246">
    <property type="component" value="Chromosome"/>
</dbReference>
<evidence type="ECO:0000256" key="1">
    <source>
        <dbReference type="SAM" id="Phobius"/>
    </source>
</evidence>
<protein>
    <submittedName>
        <fullName evidence="2">ABC transporter permease</fullName>
    </submittedName>
</protein>
<dbReference type="Pfam" id="PF12730">
    <property type="entry name" value="ABC2_membrane_4"/>
    <property type="match status" value="1"/>
</dbReference>
<keyword evidence="1" id="KW-0812">Transmembrane</keyword>
<dbReference type="EMBL" id="CP034235">
    <property type="protein sequence ID" value="QGQ95492.1"/>
    <property type="molecule type" value="Genomic_DNA"/>
</dbReference>
<keyword evidence="3" id="KW-1185">Reference proteome</keyword>
<accession>A0A6B8RIU1</accession>
<keyword evidence="1" id="KW-0472">Membrane</keyword>
<dbReference type="RefSeq" id="WP_155700529.1">
    <property type="nucleotide sequence ID" value="NZ_CP034235.1"/>
</dbReference>
<evidence type="ECO:0000313" key="2">
    <source>
        <dbReference type="EMBL" id="QGQ95492.1"/>
    </source>
</evidence>
<name>A0A6B8RIU1_9BACL</name>
<gene>
    <name evidence="2" type="ORF">EHS13_11670</name>
</gene>
<feature type="transmembrane region" description="Helical" evidence="1">
    <location>
        <begin position="177"/>
        <end position="203"/>
    </location>
</feature>
<evidence type="ECO:0000313" key="3">
    <source>
        <dbReference type="Proteomes" id="UP000426246"/>
    </source>
</evidence>
<feature type="transmembrane region" description="Helical" evidence="1">
    <location>
        <begin position="147"/>
        <end position="170"/>
    </location>
</feature>
<dbReference type="PANTHER" id="PTHR37305:SF1">
    <property type="entry name" value="MEMBRANE PROTEIN"/>
    <property type="match status" value="1"/>
</dbReference>
<dbReference type="PANTHER" id="PTHR37305">
    <property type="entry name" value="INTEGRAL MEMBRANE PROTEIN-RELATED"/>
    <property type="match status" value="1"/>
</dbReference>
<dbReference type="OrthoDB" id="1711106at2"/>
<dbReference type="KEGG" id="ppsc:EHS13_11670"/>
<proteinExistence type="predicted"/>
<reference evidence="3" key="1">
    <citation type="submission" date="2018-11" db="EMBL/GenBank/DDBJ databases">
        <title>Complete genome sequence of Paenibacillus sp. ML311-T8.</title>
        <authorList>
            <person name="Nam Y.-D."/>
            <person name="Kang J."/>
            <person name="Chung W.-H."/>
            <person name="Park Y.S."/>
        </authorList>
    </citation>
    <scope>NUCLEOTIDE SEQUENCE [LARGE SCALE GENOMIC DNA]</scope>
    <source>
        <strain evidence="3">ML311-T8</strain>
    </source>
</reference>
<dbReference type="AlphaFoldDB" id="A0A6B8RIU1"/>
<sequence>MYSLVANVVNETEKQFWKKKTVFFLILSALIPLVGALLIASFQSKLGIASITAADYPILVLGLFTSFILPLFVFMAAADSFAGEASSNTLKIVLLRPISRFKIYASKHISLGIYTMLYLIAAGISSILSGLFFSVKAGMPQGILDALLAYIVAVIPFIALTCIAVLIAQFTRSGSGALIICIILYMGIKAASFFLPQVSLYSLTSYTDWHVLWLSSSVALGKLISIFMFIAACSILCFTAGFYFFDKKEV</sequence>